<dbReference type="InterPro" id="IPR036390">
    <property type="entry name" value="WH_DNA-bd_sf"/>
</dbReference>
<accession>A0A830GAH4</accession>
<gene>
    <name evidence="1" type="ORF">GCM10009021_15860</name>
</gene>
<proteinExistence type="predicted"/>
<dbReference type="SUPFAM" id="SSF46785">
    <property type="entry name" value="Winged helix' DNA-binding domain"/>
    <property type="match status" value="1"/>
</dbReference>
<evidence type="ECO:0000313" key="1">
    <source>
        <dbReference type="EMBL" id="GGN16220.1"/>
    </source>
</evidence>
<protein>
    <recommendedName>
        <fullName evidence="3">Transcription regulator TrmB N-terminal domain-containing protein</fullName>
    </recommendedName>
</protein>
<dbReference type="EMBL" id="BMOQ01000004">
    <property type="protein sequence ID" value="GGN16220.1"/>
    <property type="molecule type" value="Genomic_DNA"/>
</dbReference>
<reference evidence="1 2" key="1">
    <citation type="journal article" date="2019" name="Int. J. Syst. Evol. Microbiol.">
        <title>The Global Catalogue of Microorganisms (GCM) 10K type strain sequencing project: providing services to taxonomists for standard genome sequencing and annotation.</title>
        <authorList>
            <consortium name="The Broad Institute Genomics Platform"/>
            <consortium name="The Broad Institute Genome Sequencing Center for Infectious Disease"/>
            <person name="Wu L."/>
            <person name="Ma J."/>
        </authorList>
    </citation>
    <scope>NUCLEOTIDE SEQUENCE [LARGE SCALE GENOMIC DNA]</scope>
    <source>
        <strain evidence="1 2">JCM 16331</strain>
    </source>
</reference>
<sequence length="85" mass="9615">MVVVPITTRNEMQARQMPKGVPETVESARGKLVYLFLQFHEGATLDELRDGLDLQRITLFSILKTLKERGVVDRDGEVYVTARPA</sequence>
<name>A0A830GAH4_9EURY</name>
<keyword evidence="2" id="KW-1185">Reference proteome</keyword>
<dbReference type="InterPro" id="IPR036388">
    <property type="entry name" value="WH-like_DNA-bd_sf"/>
</dbReference>
<organism evidence="1 2">
    <name type="scientific">Halarchaeum nitratireducens</name>
    <dbReference type="NCBI Taxonomy" id="489913"/>
    <lineage>
        <taxon>Archaea</taxon>
        <taxon>Methanobacteriati</taxon>
        <taxon>Methanobacteriota</taxon>
        <taxon>Stenosarchaea group</taxon>
        <taxon>Halobacteria</taxon>
        <taxon>Halobacteriales</taxon>
        <taxon>Halobacteriaceae</taxon>
    </lineage>
</organism>
<comment type="caution">
    <text evidence="1">The sequence shown here is derived from an EMBL/GenBank/DDBJ whole genome shotgun (WGS) entry which is preliminary data.</text>
</comment>
<dbReference type="AlphaFoldDB" id="A0A830GAH4"/>
<evidence type="ECO:0000313" key="2">
    <source>
        <dbReference type="Proteomes" id="UP000608850"/>
    </source>
</evidence>
<evidence type="ECO:0008006" key="3">
    <source>
        <dbReference type="Google" id="ProtNLM"/>
    </source>
</evidence>
<dbReference type="Gene3D" id="1.10.10.10">
    <property type="entry name" value="Winged helix-like DNA-binding domain superfamily/Winged helix DNA-binding domain"/>
    <property type="match status" value="1"/>
</dbReference>
<dbReference type="Proteomes" id="UP000608850">
    <property type="component" value="Unassembled WGS sequence"/>
</dbReference>